<dbReference type="EMBL" id="JABELV010000126">
    <property type="protein sequence ID" value="KAG7530168.1"/>
    <property type="molecule type" value="Genomic_DNA"/>
</dbReference>
<sequence>MAPISLLSAFPSCQLGTSRSLRPTTATSDFSLSFTGSPAPSFIPTDDGAASSSATSAAWIPEVIDQILTSRGDIVEVKHTPTVTDAVGPVPTVSQIIQASQMFIREDGTKLRQEEVKRLVKEHTDSGHKIHVHHAAIPGAKYVEYLMIFVVGSAVGAVILACIDECRSSARDKKDKKED</sequence>
<keyword evidence="1" id="KW-0472">Membrane</keyword>
<evidence type="ECO:0000313" key="3">
    <source>
        <dbReference type="Proteomes" id="UP000812966"/>
    </source>
</evidence>
<evidence type="ECO:0000256" key="1">
    <source>
        <dbReference type="SAM" id="Phobius"/>
    </source>
</evidence>
<dbReference type="AlphaFoldDB" id="A0A8K0NNE9"/>
<evidence type="ECO:0000313" key="2">
    <source>
        <dbReference type="EMBL" id="KAG7530168.1"/>
    </source>
</evidence>
<keyword evidence="1" id="KW-0812">Transmembrane</keyword>
<name>A0A8K0NNE9_9TREE</name>
<comment type="caution">
    <text evidence="2">The sequence shown here is derived from an EMBL/GenBank/DDBJ whole genome shotgun (WGS) entry which is preliminary data.</text>
</comment>
<proteinExistence type="predicted"/>
<protein>
    <submittedName>
        <fullName evidence="2">Uncharacterized protein</fullName>
    </submittedName>
</protein>
<keyword evidence="3" id="KW-1185">Reference proteome</keyword>
<reference evidence="2" key="1">
    <citation type="submission" date="2020-04" db="EMBL/GenBank/DDBJ databases">
        <title>Analysis of mating type loci in Filobasidium floriforme.</title>
        <authorList>
            <person name="Nowrousian M."/>
        </authorList>
    </citation>
    <scope>NUCLEOTIDE SEQUENCE</scope>
    <source>
        <strain evidence="2">CBS 6242</strain>
    </source>
</reference>
<accession>A0A8K0NNE9</accession>
<feature type="transmembrane region" description="Helical" evidence="1">
    <location>
        <begin position="142"/>
        <end position="163"/>
    </location>
</feature>
<dbReference type="Proteomes" id="UP000812966">
    <property type="component" value="Unassembled WGS sequence"/>
</dbReference>
<keyword evidence="1" id="KW-1133">Transmembrane helix</keyword>
<organism evidence="2 3">
    <name type="scientific">Filobasidium floriforme</name>
    <dbReference type="NCBI Taxonomy" id="5210"/>
    <lineage>
        <taxon>Eukaryota</taxon>
        <taxon>Fungi</taxon>
        <taxon>Dikarya</taxon>
        <taxon>Basidiomycota</taxon>
        <taxon>Agaricomycotina</taxon>
        <taxon>Tremellomycetes</taxon>
        <taxon>Filobasidiales</taxon>
        <taxon>Filobasidiaceae</taxon>
        <taxon>Filobasidium</taxon>
    </lineage>
</organism>
<gene>
    <name evidence="2" type="ORF">FFLO_05216</name>
</gene>